<dbReference type="PANTHER" id="PTHR47506:SF1">
    <property type="entry name" value="HTH-TYPE TRANSCRIPTIONAL REGULATOR YJDC"/>
    <property type="match status" value="1"/>
</dbReference>
<accession>A0A558JFD3</accession>
<dbReference type="InterPro" id="IPR023772">
    <property type="entry name" value="DNA-bd_HTH_TetR-type_CS"/>
</dbReference>
<feature type="domain" description="HTH tetR-type" evidence="5">
    <location>
        <begin position="6"/>
        <end position="66"/>
    </location>
</feature>
<evidence type="ECO:0000313" key="7">
    <source>
        <dbReference type="Proteomes" id="UP000317288"/>
    </source>
</evidence>
<dbReference type="InterPro" id="IPR009057">
    <property type="entry name" value="Homeodomain-like_sf"/>
</dbReference>
<gene>
    <name evidence="6" type="ORF">FQP89_04230</name>
</gene>
<dbReference type="Gene3D" id="1.10.357.10">
    <property type="entry name" value="Tetracycline Repressor, domain 2"/>
    <property type="match status" value="1"/>
</dbReference>
<keyword evidence="2 4" id="KW-0238">DNA-binding</keyword>
<keyword evidence="3" id="KW-0804">Transcription</keyword>
<dbReference type="GO" id="GO:0003677">
    <property type="term" value="F:DNA binding"/>
    <property type="evidence" value="ECO:0007669"/>
    <property type="project" value="UniProtKB-UniRule"/>
</dbReference>
<protein>
    <submittedName>
        <fullName evidence="6">TetR/AcrR family transcriptional regulator</fullName>
    </submittedName>
</protein>
<evidence type="ECO:0000256" key="3">
    <source>
        <dbReference type="ARBA" id="ARBA00023163"/>
    </source>
</evidence>
<comment type="caution">
    <text evidence="6">The sequence shown here is derived from an EMBL/GenBank/DDBJ whole genome shotgun (WGS) entry which is preliminary data.</text>
</comment>
<evidence type="ECO:0000259" key="5">
    <source>
        <dbReference type="PROSITE" id="PS50977"/>
    </source>
</evidence>
<dbReference type="PROSITE" id="PS01081">
    <property type="entry name" value="HTH_TETR_1"/>
    <property type="match status" value="1"/>
</dbReference>
<dbReference type="EMBL" id="VNFE01000001">
    <property type="protein sequence ID" value="TVU92339.1"/>
    <property type="molecule type" value="Genomic_DNA"/>
</dbReference>
<sequence>MARPRLFNEEEVLDAAMRCFWSRGFNATSLRELVAETGLTGASLYNAFGNKRALYQRVLGRYIANSVHDRIRRCEKLAAVEAIETFFSEIIQRSLNDPDCKGCMLVNAALEITPQNPELQSVVQAELAEIGTFFRQQVDVGQKDGTINSTLSAEYLGHHLLGVLMGLRVLARVQPDETLFNGIVKSVLTLLKPQG</sequence>
<feature type="DNA-binding region" description="H-T-H motif" evidence="4">
    <location>
        <begin position="29"/>
        <end position="48"/>
    </location>
</feature>
<dbReference type="SUPFAM" id="SSF46689">
    <property type="entry name" value="Homeodomain-like"/>
    <property type="match status" value="1"/>
</dbReference>
<dbReference type="PANTHER" id="PTHR47506">
    <property type="entry name" value="TRANSCRIPTIONAL REGULATORY PROTEIN"/>
    <property type="match status" value="1"/>
</dbReference>
<dbReference type="Pfam" id="PF00440">
    <property type="entry name" value="TetR_N"/>
    <property type="match status" value="1"/>
</dbReference>
<evidence type="ECO:0000256" key="4">
    <source>
        <dbReference type="PROSITE-ProRule" id="PRU00335"/>
    </source>
</evidence>
<proteinExistence type="predicted"/>
<dbReference type="PRINTS" id="PR00455">
    <property type="entry name" value="HTHTETR"/>
</dbReference>
<dbReference type="Pfam" id="PF16925">
    <property type="entry name" value="TetR_C_13"/>
    <property type="match status" value="1"/>
</dbReference>
<evidence type="ECO:0000256" key="1">
    <source>
        <dbReference type="ARBA" id="ARBA00023015"/>
    </source>
</evidence>
<evidence type="ECO:0000313" key="6">
    <source>
        <dbReference type="EMBL" id="TVU92339.1"/>
    </source>
</evidence>
<dbReference type="Gene3D" id="1.10.10.60">
    <property type="entry name" value="Homeodomain-like"/>
    <property type="match status" value="1"/>
</dbReference>
<dbReference type="AlphaFoldDB" id="A0A558JFD3"/>
<evidence type="ECO:0000256" key="2">
    <source>
        <dbReference type="ARBA" id="ARBA00023125"/>
    </source>
</evidence>
<organism evidence="6 7">
    <name type="scientific">Vreelandella titanicae</name>
    <dbReference type="NCBI Taxonomy" id="664683"/>
    <lineage>
        <taxon>Bacteria</taxon>
        <taxon>Pseudomonadati</taxon>
        <taxon>Pseudomonadota</taxon>
        <taxon>Gammaproteobacteria</taxon>
        <taxon>Oceanospirillales</taxon>
        <taxon>Halomonadaceae</taxon>
        <taxon>Vreelandella</taxon>
    </lineage>
</organism>
<dbReference type="InterPro" id="IPR036271">
    <property type="entry name" value="Tet_transcr_reg_TetR-rel_C_sf"/>
</dbReference>
<dbReference type="PROSITE" id="PS50977">
    <property type="entry name" value="HTH_TETR_2"/>
    <property type="match status" value="1"/>
</dbReference>
<name>A0A558JFD3_9GAMM</name>
<keyword evidence="1" id="KW-0805">Transcription regulation</keyword>
<dbReference type="RefSeq" id="WP_144810029.1">
    <property type="nucleotide sequence ID" value="NZ_VNFE01000001.1"/>
</dbReference>
<dbReference type="Proteomes" id="UP000317288">
    <property type="component" value="Unassembled WGS sequence"/>
</dbReference>
<reference evidence="6 7" key="1">
    <citation type="submission" date="2019-07" db="EMBL/GenBank/DDBJ databases">
        <title>Diversity of Bacteria from Kongsfjorden, Arctic.</title>
        <authorList>
            <person name="Yu Y."/>
        </authorList>
    </citation>
    <scope>NUCLEOTIDE SEQUENCE [LARGE SCALE GENOMIC DNA]</scope>
    <source>
        <strain evidence="6 7">SM1922</strain>
    </source>
</reference>
<dbReference type="InterPro" id="IPR011075">
    <property type="entry name" value="TetR_C"/>
</dbReference>
<dbReference type="SUPFAM" id="SSF48498">
    <property type="entry name" value="Tetracyclin repressor-like, C-terminal domain"/>
    <property type="match status" value="1"/>
</dbReference>
<dbReference type="InterPro" id="IPR001647">
    <property type="entry name" value="HTH_TetR"/>
</dbReference>